<evidence type="ECO:0000259" key="4">
    <source>
        <dbReference type="Pfam" id="PF00717"/>
    </source>
</evidence>
<evidence type="ECO:0000313" key="6">
    <source>
        <dbReference type="Proteomes" id="UP001055048"/>
    </source>
</evidence>
<dbReference type="InterPro" id="IPR039418">
    <property type="entry name" value="LexA-like"/>
</dbReference>
<dbReference type="InterPro" id="IPR036286">
    <property type="entry name" value="LexA/Signal_pep-like_sf"/>
</dbReference>
<organism evidence="5 6">
    <name type="scientific">Bacteroides uniformis</name>
    <dbReference type="NCBI Taxonomy" id="820"/>
    <lineage>
        <taxon>Bacteria</taxon>
        <taxon>Pseudomonadati</taxon>
        <taxon>Bacteroidota</taxon>
        <taxon>Bacteroidia</taxon>
        <taxon>Bacteroidales</taxon>
        <taxon>Bacteroidaceae</taxon>
        <taxon>Bacteroides</taxon>
    </lineage>
</organism>
<dbReference type="EMBL" id="BQNL01000001">
    <property type="protein sequence ID" value="GKH15001.1"/>
    <property type="molecule type" value="Genomic_DNA"/>
</dbReference>
<dbReference type="Gene3D" id="2.10.109.10">
    <property type="entry name" value="Umud Fragment, subunit A"/>
    <property type="match status" value="1"/>
</dbReference>
<evidence type="ECO:0000256" key="1">
    <source>
        <dbReference type="ARBA" id="ARBA00023015"/>
    </source>
</evidence>
<dbReference type="Pfam" id="PF00717">
    <property type="entry name" value="Peptidase_S24"/>
    <property type="match status" value="1"/>
</dbReference>
<reference evidence="5" key="1">
    <citation type="submission" date="2022-01" db="EMBL/GenBank/DDBJ databases">
        <title>Novel bile acid biosynthetic pathways are enriched in the microbiome of centenarians.</title>
        <authorList>
            <person name="Sato Y."/>
            <person name="Atarashi K."/>
            <person name="Plichta R.D."/>
            <person name="Arai Y."/>
            <person name="Sasajima S."/>
            <person name="Kearney M.S."/>
            <person name="Suda W."/>
            <person name="Takeshita K."/>
            <person name="Sasaki T."/>
            <person name="Okamoto S."/>
            <person name="Skelly N.A."/>
            <person name="Okamura Y."/>
            <person name="Vlamakis H."/>
            <person name="Li Y."/>
            <person name="Tanoue T."/>
            <person name="Takei H."/>
            <person name="Nittono H."/>
            <person name="Narushima S."/>
            <person name="Irie J."/>
            <person name="Itoh H."/>
            <person name="Moriya K."/>
            <person name="Sugiura Y."/>
            <person name="Suematsu M."/>
            <person name="Moritoki N."/>
            <person name="Shibata S."/>
            <person name="Littman R.D."/>
            <person name="Fischbach A.M."/>
            <person name="Uwamino Y."/>
            <person name="Inoue T."/>
            <person name="Honda A."/>
            <person name="Hattori M."/>
            <person name="Murai T."/>
            <person name="Xavier J.R."/>
            <person name="Hirose N."/>
            <person name="Honda K."/>
        </authorList>
    </citation>
    <scope>NUCLEOTIDE SEQUENCE</scope>
    <source>
        <strain evidence="5">CE91-St12</strain>
    </source>
</reference>
<evidence type="ECO:0000313" key="5">
    <source>
        <dbReference type="EMBL" id="GKH15001.1"/>
    </source>
</evidence>
<dbReference type="RefSeq" id="WP_244074797.1">
    <property type="nucleotide sequence ID" value="NZ_BQNL01000001.1"/>
</dbReference>
<dbReference type="PANTHER" id="PTHR40661:SF3">
    <property type="entry name" value="FELS-1 PROPHAGE TRANSCRIPTIONAL REGULATOR"/>
    <property type="match status" value="1"/>
</dbReference>
<name>A0AA37JVZ9_BACUN</name>
<protein>
    <recommendedName>
        <fullName evidence="4">Peptidase S24/S26A/S26B/S26C domain-containing protein</fullName>
    </recommendedName>
</protein>
<dbReference type="CDD" id="cd06529">
    <property type="entry name" value="S24_LexA-like"/>
    <property type="match status" value="1"/>
</dbReference>
<evidence type="ECO:0000256" key="2">
    <source>
        <dbReference type="ARBA" id="ARBA00023125"/>
    </source>
</evidence>
<gene>
    <name evidence="5" type="ORF">CE91St12_32110</name>
</gene>
<accession>A0AA37JVZ9</accession>
<keyword evidence="2" id="KW-0238">DNA-binding</keyword>
<evidence type="ECO:0000256" key="3">
    <source>
        <dbReference type="ARBA" id="ARBA00023163"/>
    </source>
</evidence>
<proteinExistence type="predicted"/>
<sequence>MGNILSRIQEIAVKEGITITAMERSIGASKGVLSRAIANGTDIQSKWLQNIVENYPLYSADWLITGEGAMLRTNDASTPKPLPSINQEYKGTPYYNVDFIGGFEFVSNDQTQLPDYYINYPPYNKPGVMWCNLTGHSMEPEISNGDVIALKEVKSPIEYLPAGEIYGIITDDYRTVKRIRPGAQKGFVRLIPANKSPEFCEQEIPVEMIRRIFAVLGSIRKFF</sequence>
<dbReference type="PANTHER" id="PTHR40661">
    <property type="match status" value="1"/>
</dbReference>
<keyword evidence="1" id="KW-0805">Transcription regulation</keyword>
<comment type="caution">
    <text evidence="5">The sequence shown here is derived from an EMBL/GenBank/DDBJ whole genome shotgun (WGS) entry which is preliminary data.</text>
</comment>
<dbReference type="Proteomes" id="UP001055048">
    <property type="component" value="Unassembled WGS sequence"/>
</dbReference>
<dbReference type="InterPro" id="IPR015927">
    <property type="entry name" value="Peptidase_S24_S26A/B/C"/>
</dbReference>
<dbReference type="AlphaFoldDB" id="A0AA37JVZ9"/>
<feature type="domain" description="Peptidase S24/S26A/S26B/S26C" evidence="4">
    <location>
        <begin position="109"/>
        <end position="202"/>
    </location>
</feature>
<keyword evidence="3" id="KW-0804">Transcription</keyword>
<dbReference type="SUPFAM" id="SSF51306">
    <property type="entry name" value="LexA/Signal peptidase"/>
    <property type="match status" value="1"/>
</dbReference>
<dbReference type="GO" id="GO:0003677">
    <property type="term" value="F:DNA binding"/>
    <property type="evidence" value="ECO:0007669"/>
    <property type="project" value="UniProtKB-KW"/>
</dbReference>